<dbReference type="CDD" id="cd06661">
    <property type="entry name" value="GGCT_like"/>
    <property type="match status" value="1"/>
</dbReference>
<protein>
    <recommendedName>
        <fullName evidence="1">Gamma-glutamylcyclotransferase AIG2-like domain-containing protein</fullName>
    </recommendedName>
</protein>
<name>A0A0D5YTU7_9FLAO</name>
<sequence length="105" mass="12280">MKCTQHYFCYSDLQTNERQLQVLGRKITGKKDILKGFKLVEKQGFDAPFAVQSNNPVHKLEGTLYNISFVDLFHLDEYEEQFKTTRIKAELRSGLMAWVYIDSLN</sequence>
<gene>
    <name evidence="2" type="ORF">VC82_1688</name>
</gene>
<accession>A0A0D5YTU7</accession>
<dbReference type="HOGENOM" id="CLU_2233498_0_0_10"/>
<dbReference type="RefSeq" id="WP_045801967.1">
    <property type="nucleotide sequence ID" value="NZ_CP011071.1"/>
</dbReference>
<dbReference type="OrthoDB" id="9798388at2"/>
<dbReference type="InterPro" id="IPR013024">
    <property type="entry name" value="GGCT-like"/>
</dbReference>
<evidence type="ECO:0000313" key="3">
    <source>
        <dbReference type="Proteomes" id="UP000032726"/>
    </source>
</evidence>
<reference evidence="2 3" key="1">
    <citation type="submission" date="2015-03" db="EMBL/GenBank/DDBJ databases">
        <title>Complete genome sequence of Muricauda lutaonensis CC-HSB-11T, isolated from a coastal hot spring.</title>
        <authorList>
            <person name="Kim K.M."/>
        </authorList>
    </citation>
    <scope>NUCLEOTIDE SEQUENCE [LARGE SCALE GENOMIC DNA]</scope>
    <source>
        <strain evidence="2 3">CC-HSB-11</strain>
    </source>
</reference>
<evidence type="ECO:0000313" key="2">
    <source>
        <dbReference type="EMBL" id="AKA35301.1"/>
    </source>
</evidence>
<dbReference type="Proteomes" id="UP000032726">
    <property type="component" value="Chromosome"/>
</dbReference>
<dbReference type="InterPro" id="IPR009288">
    <property type="entry name" value="AIG2-like_dom"/>
</dbReference>
<dbReference type="Pfam" id="PF06094">
    <property type="entry name" value="GGACT"/>
    <property type="match status" value="1"/>
</dbReference>
<dbReference type="SUPFAM" id="SSF110857">
    <property type="entry name" value="Gamma-glutamyl cyclotransferase-like"/>
    <property type="match status" value="1"/>
</dbReference>
<dbReference type="InterPro" id="IPR036568">
    <property type="entry name" value="GGCT-like_sf"/>
</dbReference>
<dbReference type="AlphaFoldDB" id="A0A0D5YTU7"/>
<dbReference type="STRING" id="516051.VC82_1688"/>
<dbReference type="Gene3D" id="3.10.490.10">
    <property type="entry name" value="Gamma-glutamyl cyclotransferase-like"/>
    <property type="match status" value="1"/>
</dbReference>
<dbReference type="KEGG" id="mlt:VC82_1688"/>
<proteinExistence type="predicted"/>
<organism evidence="2 3">
    <name type="scientific">Flagellimonas lutaonensis</name>
    <dbReference type="NCBI Taxonomy" id="516051"/>
    <lineage>
        <taxon>Bacteria</taxon>
        <taxon>Pseudomonadati</taxon>
        <taxon>Bacteroidota</taxon>
        <taxon>Flavobacteriia</taxon>
        <taxon>Flavobacteriales</taxon>
        <taxon>Flavobacteriaceae</taxon>
        <taxon>Flagellimonas</taxon>
    </lineage>
</organism>
<feature type="domain" description="Gamma-glutamylcyclotransferase AIG2-like" evidence="1">
    <location>
        <begin position="7"/>
        <end position="101"/>
    </location>
</feature>
<keyword evidence="3" id="KW-1185">Reference proteome</keyword>
<evidence type="ECO:0000259" key="1">
    <source>
        <dbReference type="Pfam" id="PF06094"/>
    </source>
</evidence>
<dbReference type="EMBL" id="CP011071">
    <property type="protein sequence ID" value="AKA35301.1"/>
    <property type="molecule type" value="Genomic_DNA"/>
</dbReference>